<reference evidence="3 4" key="1">
    <citation type="submission" date="2020-08" db="EMBL/GenBank/DDBJ databases">
        <title>Genomic Encyclopedia of Type Strains, Phase IV (KMG-IV): sequencing the most valuable type-strain genomes for metagenomic binning, comparative biology and taxonomic classification.</title>
        <authorList>
            <person name="Goeker M."/>
        </authorList>
    </citation>
    <scope>NUCLEOTIDE SEQUENCE [LARGE SCALE GENOMIC DNA]</scope>
    <source>
        <strain evidence="3 4">DSM 26575</strain>
    </source>
</reference>
<dbReference type="InterPro" id="IPR010921">
    <property type="entry name" value="Trp_repressor/repl_initiator"/>
</dbReference>
<dbReference type="EMBL" id="JACIDW010000010">
    <property type="protein sequence ID" value="MBB3965594.1"/>
    <property type="molecule type" value="Genomic_DNA"/>
</dbReference>
<dbReference type="GO" id="GO:0006270">
    <property type="term" value="P:DNA replication initiation"/>
    <property type="evidence" value="ECO:0007669"/>
    <property type="project" value="InterPro"/>
</dbReference>
<dbReference type="Gene3D" id="1.10.1750.10">
    <property type="match status" value="1"/>
</dbReference>
<protein>
    <recommendedName>
        <fullName evidence="2">Chromosomal replication initiator DnaA C-terminal domain-containing protein</fullName>
    </recommendedName>
</protein>
<evidence type="ECO:0000313" key="3">
    <source>
        <dbReference type="EMBL" id="MBB3965594.1"/>
    </source>
</evidence>
<sequence length="145" mass="16104">MPIGHFSPPGAANAPPSPFHGDEQTGLSRNFSPPSAAEAVRRVCRICCEVTTEMVMIAGHPVQMRRDRRRTLCHIRQIAMYVCHVALQIPLHEIGLGFGRDRTTVGHACHVVEDRRDDPAYDEFVAAVERTVNSIFRSGEGYGHE</sequence>
<evidence type="ECO:0000256" key="1">
    <source>
        <dbReference type="SAM" id="MobiDB-lite"/>
    </source>
</evidence>
<gene>
    <name evidence="3" type="ORF">GGQ67_003267</name>
</gene>
<name>A0A7W6CSV7_9HYPH</name>
<dbReference type="AlphaFoldDB" id="A0A7W6CSV7"/>
<dbReference type="SMART" id="SM00760">
    <property type="entry name" value="Bac_DnaA_C"/>
    <property type="match status" value="1"/>
</dbReference>
<evidence type="ECO:0000313" key="4">
    <source>
        <dbReference type="Proteomes" id="UP000582090"/>
    </source>
</evidence>
<feature type="region of interest" description="Disordered" evidence="1">
    <location>
        <begin position="1"/>
        <end position="33"/>
    </location>
</feature>
<keyword evidence="4" id="KW-1185">Reference proteome</keyword>
<organism evidence="3 4">
    <name type="scientific">Rhizobium metallidurans</name>
    <dbReference type="NCBI Taxonomy" id="1265931"/>
    <lineage>
        <taxon>Bacteria</taxon>
        <taxon>Pseudomonadati</taxon>
        <taxon>Pseudomonadota</taxon>
        <taxon>Alphaproteobacteria</taxon>
        <taxon>Hyphomicrobiales</taxon>
        <taxon>Rhizobiaceae</taxon>
        <taxon>Rhizobium/Agrobacterium group</taxon>
        <taxon>Rhizobium</taxon>
    </lineage>
</organism>
<dbReference type="RefSeq" id="WP_183901136.1">
    <property type="nucleotide sequence ID" value="NZ_JACIDW010000010.1"/>
</dbReference>
<dbReference type="GO" id="GO:0005524">
    <property type="term" value="F:ATP binding"/>
    <property type="evidence" value="ECO:0007669"/>
    <property type="project" value="InterPro"/>
</dbReference>
<dbReference type="CDD" id="cd06571">
    <property type="entry name" value="Bac_DnaA_C"/>
    <property type="match status" value="1"/>
</dbReference>
<dbReference type="GO" id="GO:0006275">
    <property type="term" value="P:regulation of DNA replication"/>
    <property type="evidence" value="ECO:0007669"/>
    <property type="project" value="InterPro"/>
</dbReference>
<dbReference type="SUPFAM" id="SSF48295">
    <property type="entry name" value="TrpR-like"/>
    <property type="match status" value="1"/>
</dbReference>
<dbReference type="GO" id="GO:0043565">
    <property type="term" value="F:sequence-specific DNA binding"/>
    <property type="evidence" value="ECO:0007669"/>
    <property type="project" value="InterPro"/>
</dbReference>
<evidence type="ECO:0000259" key="2">
    <source>
        <dbReference type="SMART" id="SM00760"/>
    </source>
</evidence>
<proteinExistence type="predicted"/>
<feature type="domain" description="Chromosomal replication initiator DnaA C-terminal" evidence="2">
    <location>
        <begin position="43"/>
        <end position="112"/>
    </location>
</feature>
<comment type="caution">
    <text evidence="3">The sequence shown here is derived from an EMBL/GenBank/DDBJ whole genome shotgun (WGS) entry which is preliminary data.</text>
</comment>
<dbReference type="Proteomes" id="UP000582090">
    <property type="component" value="Unassembled WGS sequence"/>
</dbReference>
<accession>A0A7W6CSV7</accession>
<dbReference type="InterPro" id="IPR013159">
    <property type="entry name" value="DnaA_C"/>
</dbReference>
<dbReference type="Pfam" id="PF08299">
    <property type="entry name" value="Bac_DnaA_C"/>
    <property type="match status" value="1"/>
</dbReference>